<dbReference type="EMBL" id="QLYX01000005">
    <property type="protein sequence ID" value="RAY14623.1"/>
    <property type="molecule type" value="Genomic_DNA"/>
</dbReference>
<protein>
    <submittedName>
        <fullName evidence="1">Uncharacterized protein</fullName>
    </submittedName>
</protein>
<reference evidence="1 2" key="1">
    <citation type="submission" date="2018-06" db="EMBL/GenBank/DDBJ databases">
        <title>Actinomadura craniellae sp. nov. isolated from marine sponge Craniella sp.</title>
        <authorList>
            <person name="Li L."/>
            <person name="Xu Q.H."/>
            <person name="Lin H.W."/>
            <person name="Lu Y.H."/>
        </authorList>
    </citation>
    <scope>NUCLEOTIDE SEQUENCE [LARGE SCALE GENOMIC DNA]</scope>
    <source>
        <strain evidence="1 2">LHW63021</strain>
    </source>
</reference>
<comment type="caution">
    <text evidence="1">The sequence shown here is derived from an EMBL/GenBank/DDBJ whole genome shotgun (WGS) entry which is preliminary data.</text>
</comment>
<evidence type="ECO:0000313" key="2">
    <source>
        <dbReference type="Proteomes" id="UP000251891"/>
    </source>
</evidence>
<name>A0A365H8N3_9ACTN</name>
<evidence type="ECO:0000313" key="1">
    <source>
        <dbReference type="EMBL" id="RAY14623.1"/>
    </source>
</evidence>
<accession>A0A365H8N3</accession>
<sequence>MTTPYYAGGPPRLFAWDAHLGGGRGAGGITGDEKRARERLAEVLRGEPAGTRGLVRRAYHTGSGHEPYEYGEPVAIGTATARGVTWT</sequence>
<keyword evidence="2" id="KW-1185">Reference proteome</keyword>
<gene>
    <name evidence="1" type="ORF">DPM19_12735</name>
</gene>
<dbReference type="Proteomes" id="UP000251891">
    <property type="component" value="Unassembled WGS sequence"/>
</dbReference>
<dbReference type="RefSeq" id="WP_111866678.1">
    <property type="nucleotide sequence ID" value="NZ_QLYX01000005.1"/>
</dbReference>
<proteinExistence type="predicted"/>
<dbReference type="AlphaFoldDB" id="A0A365H8N3"/>
<organism evidence="1 2">
    <name type="scientific">Actinomadura craniellae</name>
    <dbReference type="NCBI Taxonomy" id="2231787"/>
    <lineage>
        <taxon>Bacteria</taxon>
        <taxon>Bacillati</taxon>
        <taxon>Actinomycetota</taxon>
        <taxon>Actinomycetes</taxon>
        <taxon>Streptosporangiales</taxon>
        <taxon>Thermomonosporaceae</taxon>
        <taxon>Actinomadura</taxon>
    </lineage>
</organism>